<dbReference type="AlphaFoldDB" id="A0A7W6WBK0"/>
<dbReference type="EMBL" id="JACIGK010000030">
    <property type="protein sequence ID" value="MBB4267617.1"/>
    <property type="molecule type" value="Genomic_DNA"/>
</dbReference>
<keyword evidence="2" id="KW-1185">Reference proteome</keyword>
<protein>
    <submittedName>
        <fullName evidence="1">Uncharacterized protein</fullName>
    </submittedName>
</protein>
<proteinExistence type="predicted"/>
<gene>
    <name evidence="1" type="ORF">GGD89_003264</name>
</gene>
<organism evidence="1 2">
    <name type="scientific">Roseospira visakhapatnamensis</name>
    <dbReference type="NCBI Taxonomy" id="390880"/>
    <lineage>
        <taxon>Bacteria</taxon>
        <taxon>Pseudomonadati</taxon>
        <taxon>Pseudomonadota</taxon>
        <taxon>Alphaproteobacteria</taxon>
        <taxon>Rhodospirillales</taxon>
        <taxon>Rhodospirillaceae</taxon>
        <taxon>Roseospira</taxon>
    </lineage>
</organism>
<accession>A0A7W6WBK0</accession>
<evidence type="ECO:0000313" key="2">
    <source>
        <dbReference type="Proteomes" id="UP000554286"/>
    </source>
</evidence>
<dbReference type="InterPro" id="IPR045422">
    <property type="entry name" value="DUF6511"/>
</dbReference>
<comment type="caution">
    <text evidence="1">The sequence shown here is derived from an EMBL/GenBank/DDBJ whole genome shotgun (WGS) entry which is preliminary data.</text>
</comment>
<dbReference type="RefSeq" id="WP_221238518.1">
    <property type="nucleotide sequence ID" value="NZ_JACIGK010000030.1"/>
</dbReference>
<sequence length="137" mass="15113">MTTPSTTAAARWRCWHPRGRLCAVCRQPTRGFGWRDPVCSKRPRPSVWFCSITCQAFWTARAREGLAVVDLTEQEQGALRAAMKPVGEIMEEVGWDTPLAGLTEAQVLTLIEAAVGGFQDAMHTIAAESVHSQEVPF</sequence>
<evidence type="ECO:0000313" key="1">
    <source>
        <dbReference type="EMBL" id="MBB4267617.1"/>
    </source>
</evidence>
<reference evidence="1 2" key="1">
    <citation type="submission" date="2020-08" db="EMBL/GenBank/DDBJ databases">
        <title>Genome sequencing of Purple Non-Sulfur Bacteria from various extreme environments.</title>
        <authorList>
            <person name="Mayer M."/>
        </authorList>
    </citation>
    <scope>NUCLEOTIDE SEQUENCE [LARGE SCALE GENOMIC DNA]</scope>
    <source>
        <strain evidence="1 2">JA131</strain>
    </source>
</reference>
<dbReference type="Pfam" id="PF20121">
    <property type="entry name" value="DUF6511"/>
    <property type="match status" value="1"/>
</dbReference>
<name>A0A7W6WBK0_9PROT</name>
<dbReference type="Proteomes" id="UP000554286">
    <property type="component" value="Unassembled WGS sequence"/>
</dbReference>